<protein>
    <submittedName>
        <fullName evidence="7">Peptide/nickel transport system substrate-binding protein</fullName>
    </submittedName>
</protein>
<dbReference type="CDD" id="cd08498">
    <property type="entry name" value="PBP2_NikA_DppA_OppA_like_2"/>
    <property type="match status" value="1"/>
</dbReference>
<feature type="chain" id="PRO_5011487496" evidence="5">
    <location>
        <begin position="21"/>
        <end position="514"/>
    </location>
</feature>
<accession>A0A1I4DCV4</accession>
<keyword evidence="8" id="KW-1185">Reference proteome</keyword>
<evidence type="ECO:0000256" key="3">
    <source>
        <dbReference type="ARBA" id="ARBA00022448"/>
    </source>
</evidence>
<dbReference type="Proteomes" id="UP000199473">
    <property type="component" value="Unassembled WGS sequence"/>
</dbReference>
<evidence type="ECO:0000259" key="6">
    <source>
        <dbReference type="Pfam" id="PF00496"/>
    </source>
</evidence>
<dbReference type="Gene3D" id="3.40.190.10">
    <property type="entry name" value="Periplasmic binding protein-like II"/>
    <property type="match status" value="1"/>
</dbReference>
<comment type="subcellular location">
    <subcellularLocation>
        <location evidence="1">Periplasm</location>
    </subcellularLocation>
</comment>
<dbReference type="GO" id="GO:0030288">
    <property type="term" value="C:outer membrane-bounded periplasmic space"/>
    <property type="evidence" value="ECO:0007669"/>
    <property type="project" value="UniProtKB-ARBA"/>
</dbReference>
<evidence type="ECO:0000313" key="7">
    <source>
        <dbReference type="EMBL" id="SFK89761.1"/>
    </source>
</evidence>
<dbReference type="GO" id="GO:0015833">
    <property type="term" value="P:peptide transport"/>
    <property type="evidence" value="ECO:0007669"/>
    <property type="project" value="TreeGrafter"/>
</dbReference>
<dbReference type="InterPro" id="IPR000914">
    <property type="entry name" value="SBP_5_dom"/>
</dbReference>
<dbReference type="RefSeq" id="WP_175534070.1">
    <property type="nucleotide sequence ID" value="NZ_FOSQ01000010.1"/>
</dbReference>
<comment type="similarity">
    <text evidence="2">Belongs to the bacterial solute-binding protein 5 family.</text>
</comment>
<dbReference type="InterPro" id="IPR039424">
    <property type="entry name" value="SBP_5"/>
</dbReference>
<evidence type="ECO:0000256" key="1">
    <source>
        <dbReference type="ARBA" id="ARBA00004418"/>
    </source>
</evidence>
<dbReference type="SUPFAM" id="SSF53850">
    <property type="entry name" value="Periplasmic binding protein-like II"/>
    <property type="match status" value="1"/>
</dbReference>
<dbReference type="PANTHER" id="PTHR30290">
    <property type="entry name" value="PERIPLASMIC BINDING COMPONENT OF ABC TRANSPORTER"/>
    <property type="match status" value="1"/>
</dbReference>
<name>A0A1I4DCV4_9PROT</name>
<keyword evidence="4 5" id="KW-0732">Signal</keyword>
<dbReference type="EMBL" id="FOSQ01000010">
    <property type="protein sequence ID" value="SFK89761.1"/>
    <property type="molecule type" value="Genomic_DNA"/>
</dbReference>
<dbReference type="GO" id="GO:1904680">
    <property type="term" value="F:peptide transmembrane transporter activity"/>
    <property type="evidence" value="ECO:0007669"/>
    <property type="project" value="TreeGrafter"/>
</dbReference>
<dbReference type="InterPro" id="IPR030678">
    <property type="entry name" value="Peptide/Ni-bd"/>
</dbReference>
<evidence type="ECO:0000256" key="4">
    <source>
        <dbReference type="ARBA" id="ARBA00022729"/>
    </source>
</evidence>
<feature type="signal peptide" evidence="5">
    <location>
        <begin position="1"/>
        <end position="20"/>
    </location>
</feature>
<keyword evidence="3" id="KW-0813">Transport</keyword>
<evidence type="ECO:0000256" key="5">
    <source>
        <dbReference type="SAM" id="SignalP"/>
    </source>
</evidence>
<sequence>MKKTIIAAAMLAFGANAVTAQNLTIATSLSLNTMDPHFFNGFPAGSAHPQIWDALTEIDENLQVKPGLATAWRLIDANTWEFDLRPGVRFHDGTPFTAADITATFARVPNVQNSPALFTSFIRAVREVTVVNDTTIRITTSTPTATLPGDLARVLLVAARDAGQTTSEFNAGRVNGTGPYRFAGYVNSESLALTRNDAHWGPRAAWGNVTIRTIARDPSRVAALLAGDVDAIDQVPTGDKARIAADPRFRLFSGPAAVVHYIALDSARPESPFVTGRDGTPVRNPLMDVRVRQALSMAIDRNAIVTRLMEGSATPASQFLPNTIDGTSPNLRPTPHDPARARALLAEAGFPQGFRLTLHATTDRYPKDEQVAQAIAQMWNRAGIQASVAGVAGQVFFTEATRQAYSAFIAQYGTNEAGEGPRAVVHSFEAGRGYGNANRTRYSNPRVDALIQDAMAEIDPGRRRAKLHTAIDAAFEDVALIPVFHPSWDFAAKRGITITSRPERRFNALMMRPD</sequence>
<dbReference type="Pfam" id="PF00496">
    <property type="entry name" value="SBP_bac_5"/>
    <property type="match status" value="1"/>
</dbReference>
<organism evidence="7 8">
    <name type="scientific">Falsiroseomonas stagni DSM 19981</name>
    <dbReference type="NCBI Taxonomy" id="1123062"/>
    <lineage>
        <taxon>Bacteria</taxon>
        <taxon>Pseudomonadati</taxon>
        <taxon>Pseudomonadota</taxon>
        <taxon>Alphaproteobacteria</taxon>
        <taxon>Acetobacterales</taxon>
        <taxon>Roseomonadaceae</taxon>
        <taxon>Falsiroseomonas</taxon>
    </lineage>
</organism>
<dbReference type="Gene3D" id="3.90.76.10">
    <property type="entry name" value="Dipeptide-binding Protein, Domain 1"/>
    <property type="match status" value="1"/>
</dbReference>
<evidence type="ECO:0000256" key="2">
    <source>
        <dbReference type="ARBA" id="ARBA00005695"/>
    </source>
</evidence>
<dbReference type="Gene3D" id="3.10.105.10">
    <property type="entry name" value="Dipeptide-binding Protein, Domain 3"/>
    <property type="match status" value="1"/>
</dbReference>
<dbReference type="STRING" id="1123062.SAMN02745775_11018"/>
<gene>
    <name evidence="7" type="ORF">SAMN02745775_11018</name>
</gene>
<feature type="domain" description="Solute-binding protein family 5" evidence="6">
    <location>
        <begin position="63"/>
        <end position="415"/>
    </location>
</feature>
<dbReference type="PANTHER" id="PTHR30290:SF9">
    <property type="entry name" value="OLIGOPEPTIDE-BINDING PROTEIN APPA"/>
    <property type="match status" value="1"/>
</dbReference>
<dbReference type="AlphaFoldDB" id="A0A1I4DCV4"/>
<reference evidence="7 8" key="1">
    <citation type="submission" date="2016-10" db="EMBL/GenBank/DDBJ databases">
        <authorList>
            <person name="de Groot N.N."/>
        </authorList>
    </citation>
    <scope>NUCLEOTIDE SEQUENCE [LARGE SCALE GENOMIC DNA]</scope>
    <source>
        <strain evidence="7 8">DSM 19981</strain>
    </source>
</reference>
<dbReference type="GO" id="GO:0043190">
    <property type="term" value="C:ATP-binding cassette (ABC) transporter complex"/>
    <property type="evidence" value="ECO:0007669"/>
    <property type="project" value="InterPro"/>
</dbReference>
<dbReference type="PIRSF" id="PIRSF002741">
    <property type="entry name" value="MppA"/>
    <property type="match status" value="1"/>
</dbReference>
<proteinExistence type="inferred from homology"/>
<evidence type="ECO:0000313" key="8">
    <source>
        <dbReference type="Proteomes" id="UP000199473"/>
    </source>
</evidence>